<sequence>METRIAAYAVVVDQGRMLLAHWSEGEYSGWTLPGGGLEFGEHPEEAAVREVREETGYDVEVDGLLGIDSVVHPGAAIGHPDRPDRHALRVIYRAHVVGGTLANEVDGSTDEAAWFPLDAVDDLRRVPLVDVARRFAGLPVRD</sequence>
<evidence type="ECO:0000256" key="2">
    <source>
        <dbReference type="ARBA" id="ARBA00005582"/>
    </source>
</evidence>
<comment type="cofactor">
    <cofactor evidence="1">
        <name>Mg(2+)</name>
        <dbReference type="ChEBI" id="CHEBI:18420"/>
    </cofactor>
</comment>
<dbReference type="CDD" id="cd02883">
    <property type="entry name" value="NUDIX_Hydrolase"/>
    <property type="match status" value="1"/>
</dbReference>
<proteinExistence type="inferred from homology"/>
<dbReference type="InterPro" id="IPR015797">
    <property type="entry name" value="NUDIX_hydrolase-like_dom_sf"/>
</dbReference>
<evidence type="ECO:0000256" key="3">
    <source>
        <dbReference type="ARBA" id="ARBA00022801"/>
    </source>
</evidence>
<dbReference type="PANTHER" id="PTHR43046:SF16">
    <property type="entry name" value="ADP-RIBOSE PYROPHOSPHATASE YJHB-RELATED"/>
    <property type="match status" value="1"/>
</dbReference>
<dbReference type="SUPFAM" id="SSF55811">
    <property type="entry name" value="Nudix"/>
    <property type="match status" value="1"/>
</dbReference>
<feature type="domain" description="Nudix hydrolase" evidence="5">
    <location>
        <begin position="2"/>
        <end position="137"/>
    </location>
</feature>
<dbReference type="PANTHER" id="PTHR43046">
    <property type="entry name" value="GDP-MANNOSE MANNOSYL HYDROLASE"/>
    <property type="match status" value="1"/>
</dbReference>
<dbReference type="RefSeq" id="WP_208197127.1">
    <property type="nucleotide sequence ID" value="NZ_CP076023.1"/>
</dbReference>
<dbReference type="GO" id="GO:0016787">
    <property type="term" value="F:hydrolase activity"/>
    <property type="evidence" value="ECO:0007669"/>
    <property type="project" value="UniProtKB-KW"/>
</dbReference>
<dbReference type="PROSITE" id="PS00893">
    <property type="entry name" value="NUDIX_BOX"/>
    <property type="match status" value="1"/>
</dbReference>
<dbReference type="PROSITE" id="PS51462">
    <property type="entry name" value="NUDIX"/>
    <property type="match status" value="1"/>
</dbReference>
<accession>A0ABX8GMV0</accession>
<evidence type="ECO:0000259" key="5">
    <source>
        <dbReference type="PROSITE" id="PS51462"/>
    </source>
</evidence>
<reference evidence="6 7" key="1">
    <citation type="submission" date="2021-05" db="EMBL/GenBank/DDBJ databases">
        <title>Novel species in genus Cellulomonas.</title>
        <authorList>
            <person name="Zhang G."/>
        </authorList>
    </citation>
    <scope>NUCLEOTIDE SEQUENCE [LARGE SCALE GENOMIC DNA]</scope>
    <source>
        <strain evidence="7">zg-ZUI157</strain>
    </source>
</reference>
<evidence type="ECO:0000256" key="4">
    <source>
        <dbReference type="RuleBase" id="RU003476"/>
    </source>
</evidence>
<organism evidence="6 7">
    <name type="scientific">Cellulomonas dongxiuzhuiae</name>
    <dbReference type="NCBI Taxonomy" id="2819979"/>
    <lineage>
        <taxon>Bacteria</taxon>
        <taxon>Bacillati</taxon>
        <taxon>Actinomycetota</taxon>
        <taxon>Actinomycetes</taxon>
        <taxon>Micrococcales</taxon>
        <taxon>Cellulomonadaceae</taxon>
        <taxon>Cellulomonas</taxon>
    </lineage>
</organism>
<evidence type="ECO:0000313" key="7">
    <source>
        <dbReference type="Proteomes" id="UP000679335"/>
    </source>
</evidence>
<gene>
    <name evidence="6" type="ORF">KKR89_02525</name>
</gene>
<comment type="similarity">
    <text evidence="2 4">Belongs to the Nudix hydrolase family.</text>
</comment>
<dbReference type="Proteomes" id="UP000679335">
    <property type="component" value="Chromosome"/>
</dbReference>
<dbReference type="Pfam" id="PF00293">
    <property type="entry name" value="NUDIX"/>
    <property type="match status" value="1"/>
</dbReference>
<evidence type="ECO:0000313" key="6">
    <source>
        <dbReference type="EMBL" id="QWC16564.1"/>
    </source>
</evidence>
<dbReference type="InterPro" id="IPR020476">
    <property type="entry name" value="Nudix_hydrolase"/>
</dbReference>
<dbReference type="Gene3D" id="3.90.79.10">
    <property type="entry name" value="Nucleoside Triphosphate Pyrophosphohydrolase"/>
    <property type="match status" value="1"/>
</dbReference>
<evidence type="ECO:0000256" key="1">
    <source>
        <dbReference type="ARBA" id="ARBA00001946"/>
    </source>
</evidence>
<dbReference type="EMBL" id="CP076023">
    <property type="protein sequence ID" value="QWC16564.1"/>
    <property type="molecule type" value="Genomic_DNA"/>
</dbReference>
<dbReference type="PRINTS" id="PR00502">
    <property type="entry name" value="NUDIXFAMILY"/>
</dbReference>
<protein>
    <submittedName>
        <fullName evidence="6">NUDIX hydrolase</fullName>
    </submittedName>
</protein>
<dbReference type="InterPro" id="IPR020084">
    <property type="entry name" value="NUDIX_hydrolase_CS"/>
</dbReference>
<dbReference type="InterPro" id="IPR000086">
    <property type="entry name" value="NUDIX_hydrolase_dom"/>
</dbReference>
<name>A0ABX8GMV0_9CELL</name>
<keyword evidence="7" id="KW-1185">Reference proteome</keyword>
<keyword evidence="3 4" id="KW-0378">Hydrolase</keyword>